<name>A0A2C9VC89_MANES</name>
<keyword evidence="4" id="KW-1185">Reference proteome</keyword>
<sequence length="83" mass="9333">MEFKRRITSIFLLFLLLVMPYISRGVSQVEDSGIYEIDYRGPETHSSARPPPGRSHGRPFFHGDQAAAYKSKAIGENAKKIHG</sequence>
<feature type="chain" id="PRO_5012293650" evidence="2">
    <location>
        <begin position="26"/>
        <end position="83"/>
    </location>
</feature>
<dbReference type="Gramene" id="Manes.08G004500.1.v8.1">
    <property type="protein sequence ID" value="Manes.08G004500.1.v8.1.CDS"/>
    <property type="gene ID" value="Manes.08G004500.v8.1"/>
</dbReference>
<accession>A0A2C9VC89</accession>
<evidence type="ECO:0000313" key="3">
    <source>
        <dbReference type="EMBL" id="OAY42647.1"/>
    </source>
</evidence>
<dbReference type="Proteomes" id="UP000091857">
    <property type="component" value="Chromosome 8"/>
</dbReference>
<organism evidence="3 4">
    <name type="scientific">Manihot esculenta</name>
    <name type="common">Cassava</name>
    <name type="synonym">Jatropha manihot</name>
    <dbReference type="NCBI Taxonomy" id="3983"/>
    <lineage>
        <taxon>Eukaryota</taxon>
        <taxon>Viridiplantae</taxon>
        <taxon>Streptophyta</taxon>
        <taxon>Embryophyta</taxon>
        <taxon>Tracheophyta</taxon>
        <taxon>Spermatophyta</taxon>
        <taxon>Magnoliopsida</taxon>
        <taxon>eudicotyledons</taxon>
        <taxon>Gunneridae</taxon>
        <taxon>Pentapetalae</taxon>
        <taxon>rosids</taxon>
        <taxon>fabids</taxon>
        <taxon>Malpighiales</taxon>
        <taxon>Euphorbiaceae</taxon>
        <taxon>Crotonoideae</taxon>
        <taxon>Manihoteae</taxon>
        <taxon>Manihot</taxon>
    </lineage>
</organism>
<evidence type="ECO:0000313" key="4">
    <source>
        <dbReference type="Proteomes" id="UP000091857"/>
    </source>
</evidence>
<comment type="caution">
    <text evidence="3">The sequence shown here is derived from an EMBL/GenBank/DDBJ whole genome shotgun (WGS) entry which is preliminary data.</text>
</comment>
<protein>
    <submittedName>
        <fullName evidence="3">Uncharacterized protein</fullName>
    </submittedName>
</protein>
<keyword evidence="2" id="KW-0732">Signal</keyword>
<evidence type="ECO:0000256" key="1">
    <source>
        <dbReference type="SAM" id="MobiDB-lite"/>
    </source>
</evidence>
<dbReference type="OMA" id="WIHRETD"/>
<dbReference type="EMBL" id="CM004394">
    <property type="protein sequence ID" value="OAY42647.1"/>
    <property type="molecule type" value="Genomic_DNA"/>
</dbReference>
<reference evidence="4" key="1">
    <citation type="journal article" date="2016" name="Nat. Biotechnol.">
        <title>Sequencing wild and cultivated cassava and related species reveals extensive interspecific hybridization and genetic diversity.</title>
        <authorList>
            <person name="Bredeson J.V."/>
            <person name="Lyons J.B."/>
            <person name="Prochnik S.E."/>
            <person name="Wu G.A."/>
            <person name="Ha C.M."/>
            <person name="Edsinger-Gonzales E."/>
            <person name="Grimwood J."/>
            <person name="Schmutz J."/>
            <person name="Rabbi I.Y."/>
            <person name="Egesi C."/>
            <person name="Nauluvula P."/>
            <person name="Lebot V."/>
            <person name="Ndunguru J."/>
            <person name="Mkamilo G."/>
            <person name="Bart R.S."/>
            <person name="Setter T.L."/>
            <person name="Gleadow R.M."/>
            <person name="Kulakow P."/>
            <person name="Ferguson M.E."/>
            <person name="Rounsley S."/>
            <person name="Rokhsar D.S."/>
        </authorList>
    </citation>
    <scope>NUCLEOTIDE SEQUENCE [LARGE SCALE GENOMIC DNA]</scope>
    <source>
        <strain evidence="4">cv. AM560-2</strain>
    </source>
</reference>
<feature type="region of interest" description="Disordered" evidence="1">
    <location>
        <begin position="40"/>
        <end position="61"/>
    </location>
</feature>
<evidence type="ECO:0000256" key="2">
    <source>
        <dbReference type="SAM" id="SignalP"/>
    </source>
</evidence>
<gene>
    <name evidence="3" type="ORF">MANES_08G004500v8</name>
</gene>
<dbReference type="AlphaFoldDB" id="A0A2C9VC89"/>
<proteinExistence type="predicted"/>
<feature type="signal peptide" evidence="2">
    <location>
        <begin position="1"/>
        <end position="25"/>
    </location>
</feature>